<proteinExistence type="predicted"/>
<dbReference type="InterPro" id="IPR015915">
    <property type="entry name" value="Kelch-typ_b-propeller"/>
</dbReference>
<evidence type="ECO:0008006" key="5">
    <source>
        <dbReference type="Google" id="ProtNLM"/>
    </source>
</evidence>
<dbReference type="SUPFAM" id="SSF50965">
    <property type="entry name" value="Galactose oxidase, central domain"/>
    <property type="match status" value="1"/>
</dbReference>
<dbReference type="AlphaFoldDB" id="A0AA51ZX80"/>
<dbReference type="PANTHER" id="PTHR24412">
    <property type="entry name" value="KELCH PROTEIN"/>
    <property type="match status" value="1"/>
</dbReference>
<keyword evidence="1" id="KW-0880">Kelch repeat</keyword>
<accession>A0AA51ZX80</accession>
<dbReference type="Proteomes" id="UP001232019">
    <property type="component" value="Chromosome"/>
</dbReference>
<evidence type="ECO:0000256" key="1">
    <source>
        <dbReference type="ARBA" id="ARBA00022441"/>
    </source>
</evidence>
<dbReference type="InterPro" id="IPR011043">
    <property type="entry name" value="Gal_Oxase/kelch_b-propeller"/>
</dbReference>
<sequence length="382" mass="43197">MKKINYLLLLLLNVINFSCNTDNSEEEIFNPKITYINDTCFGIQEEVKLGGTDLDVIDEIKIGSETIRVLFSSPDSNSFKIPLSIATGEYNLILKSTDNEIEYVYPKTIYVEGLGNWSLVNSDFPGEPRNSALSFVIDKFLYFGGDGSLSDFWKLNLETSEWTQLSDFDSGVTSSTAVNNTEGYVINTTNDFYKYSPETDSWVELASIPNRTAYYTLASVNEEIFALVGNNNDESQLWAYSKAEDSWRLILGNQPNIGQSPRLFVIDETLYAGFSNSSKVLYKYNNNENEFIEYLSSEYYYFGFHSFSSSEGFLGEAWGNSSGTGLQINYNTFVINMSCNKIFEKRSVPIPTSSDFYTAFTYDGDLYVGLNSSTNQIFKLDR</sequence>
<evidence type="ECO:0000256" key="2">
    <source>
        <dbReference type="ARBA" id="ARBA00022737"/>
    </source>
</evidence>
<dbReference type="Gene3D" id="2.120.10.80">
    <property type="entry name" value="Kelch-type beta propeller"/>
    <property type="match status" value="1"/>
</dbReference>
<gene>
    <name evidence="4" type="ORF">QYS47_30245</name>
</gene>
<dbReference type="EMBL" id="CP129968">
    <property type="protein sequence ID" value="WNB18453.1"/>
    <property type="molecule type" value="Genomic_DNA"/>
</dbReference>
<keyword evidence="2" id="KW-0677">Repeat</keyword>
<evidence type="ECO:0000313" key="4">
    <source>
        <dbReference type="EMBL" id="WNB18453.1"/>
    </source>
</evidence>
<name>A0AA51ZX80_9BACT</name>
<protein>
    <recommendedName>
        <fullName evidence="5">IPT/TIG domain-containing protein</fullName>
    </recommendedName>
</protein>
<organism evidence="4">
    <name type="scientific">Marivirga arenosa</name>
    <dbReference type="NCBI Taxonomy" id="3059076"/>
    <lineage>
        <taxon>Bacteria</taxon>
        <taxon>Pseudomonadati</taxon>
        <taxon>Bacteroidota</taxon>
        <taxon>Cytophagia</taxon>
        <taxon>Cytophagales</taxon>
        <taxon>Marivirgaceae</taxon>
        <taxon>Marivirga</taxon>
    </lineage>
</organism>
<feature type="chain" id="PRO_5041214472" description="IPT/TIG domain-containing protein" evidence="3">
    <location>
        <begin position="22"/>
        <end position="382"/>
    </location>
</feature>
<keyword evidence="3" id="KW-0732">Signal</keyword>
<evidence type="ECO:0000256" key="3">
    <source>
        <dbReference type="SAM" id="SignalP"/>
    </source>
</evidence>
<reference evidence="4" key="1">
    <citation type="submission" date="2023-08" db="EMBL/GenBank/DDBJ databases">
        <title>Comparative genomics and taxonomic characterization of three novel marine species of genus Marivirga.</title>
        <authorList>
            <person name="Muhammad N."/>
            <person name="Kim S.-G."/>
        </authorList>
    </citation>
    <scope>NUCLEOTIDE SEQUENCE</scope>
    <source>
        <strain evidence="4">BKB1-2</strain>
    </source>
</reference>
<feature type="signal peptide" evidence="3">
    <location>
        <begin position="1"/>
        <end position="21"/>
    </location>
</feature>
<dbReference type="PANTHER" id="PTHR24412:SF441">
    <property type="entry name" value="KELCH-LIKE PROTEIN 28"/>
    <property type="match status" value="1"/>
</dbReference>
<dbReference type="RefSeq" id="WP_322347966.1">
    <property type="nucleotide sequence ID" value="NZ_CP129968.2"/>
</dbReference>
<dbReference type="KEGG" id="marp:QYS47_30245"/>